<gene>
    <name evidence="2" type="ORF">R1sor_010413</name>
</gene>
<organism evidence="2 3">
    <name type="scientific">Riccia sorocarpa</name>
    <dbReference type="NCBI Taxonomy" id="122646"/>
    <lineage>
        <taxon>Eukaryota</taxon>
        <taxon>Viridiplantae</taxon>
        <taxon>Streptophyta</taxon>
        <taxon>Embryophyta</taxon>
        <taxon>Marchantiophyta</taxon>
        <taxon>Marchantiopsida</taxon>
        <taxon>Marchantiidae</taxon>
        <taxon>Marchantiales</taxon>
        <taxon>Ricciaceae</taxon>
        <taxon>Riccia</taxon>
    </lineage>
</organism>
<sequence>MTRRSQRMKRMRNGGHGYFAASHGAKSASEVTPCSEPVLEDAAVEDEPNSSEADPEFYPESGSPQYSPAPYSPQYEVGQSSCEYTIGSPRNDLVPDSPKYEVGERSPEYTPGFPGINQFEVPNSPGYNPEL</sequence>
<protein>
    <submittedName>
        <fullName evidence="2">Uncharacterized protein</fullName>
    </submittedName>
</protein>
<evidence type="ECO:0000256" key="1">
    <source>
        <dbReference type="SAM" id="MobiDB-lite"/>
    </source>
</evidence>
<name>A0ABD3I0Q9_9MARC</name>
<evidence type="ECO:0000313" key="2">
    <source>
        <dbReference type="EMBL" id="KAL3696337.1"/>
    </source>
</evidence>
<feature type="compositionally biased region" description="Low complexity" evidence="1">
    <location>
        <begin position="61"/>
        <end position="75"/>
    </location>
</feature>
<feature type="compositionally biased region" description="Basic residues" evidence="1">
    <location>
        <begin position="1"/>
        <end position="13"/>
    </location>
</feature>
<feature type="compositionally biased region" description="Basic and acidic residues" evidence="1">
    <location>
        <begin position="98"/>
        <end position="107"/>
    </location>
</feature>
<reference evidence="2 3" key="1">
    <citation type="submission" date="2024-09" db="EMBL/GenBank/DDBJ databases">
        <title>Chromosome-scale assembly of Riccia sorocarpa.</title>
        <authorList>
            <person name="Paukszto L."/>
        </authorList>
    </citation>
    <scope>NUCLEOTIDE SEQUENCE [LARGE SCALE GENOMIC DNA]</scope>
    <source>
        <strain evidence="2">LP-2024</strain>
        <tissue evidence="2">Aerial parts of the thallus</tissue>
    </source>
</reference>
<feature type="region of interest" description="Disordered" evidence="1">
    <location>
        <begin position="1"/>
        <end position="131"/>
    </location>
</feature>
<evidence type="ECO:0000313" key="3">
    <source>
        <dbReference type="Proteomes" id="UP001633002"/>
    </source>
</evidence>
<dbReference type="EMBL" id="JBJQOH010000002">
    <property type="protein sequence ID" value="KAL3696337.1"/>
    <property type="molecule type" value="Genomic_DNA"/>
</dbReference>
<dbReference type="Proteomes" id="UP001633002">
    <property type="component" value="Unassembled WGS sequence"/>
</dbReference>
<proteinExistence type="predicted"/>
<dbReference type="AlphaFoldDB" id="A0ABD3I0Q9"/>
<keyword evidence="3" id="KW-1185">Reference proteome</keyword>
<feature type="compositionally biased region" description="Acidic residues" evidence="1">
    <location>
        <begin position="38"/>
        <end position="57"/>
    </location>
</feature>
<comment type="caution">
    <text evidence="2">The sequence shown here is derived from an EMBL/GenBank/DDBJ whole genome shotgun (WGS) entry which is preliminary data.</text>
</comment>
<accession>A0ABD3I0Q9</accession>